<organism evidence="2 3">
    <name type="scientific">Neolewinella aurantiaca</name>
    <dbReference type="NCBI Taxonomy" id="2602767"/>
    <lineage>
        <taxon>Bacteria</taxon>
        <taxon>Pseudomonadati</taxon>
        <taxon>Bacteroidota</taxon>
        <taxon>Saprospiria</taxon>
        <taxon>Saprospirales</taxon>
        <taxon>Lewinellaceae</taxon>
        <taxon>Neolewinella</taxon>
    </lineage>
</organism>
<reference evidence="2 3" key="1">
    <citation type="submission" date="2019-08" db="EMBL/GenBank/DDBJ databases">
        <title>Lewinella sp. strain SSH13 Genome sequencing and assembly.</title>
        <authorList>
            <person name="Kim I."/>
        </authorList>
    </citation>
    <scope>NUCLEOTIDE SEQUENCE [LARGE SCALE GENOMIC DNA]</scope>
    <source>
        <strain evidence="2 3">SSH13</strain>
    </source>
</reference>
<proteinExistence type="predicted"/>
<dbReference type="AlphaFoldDB" id="A0A5C7FWL4"/>
<keyword evidence="3" id="KW-1185">Reference proteome</keyword>
<dbReference type="Proteomes" id="UP000321907">
    <property type="component" value="Unassembled WGS sequence"/>
</dbReference>
<dbReference type="SUPFAM" id="SSF81301">
    <property type="entry name" value="Nucleotidyltransferase"/>
    <property type="match status" value="1"/>
</dbReference>
<dbReference type="CDD" id="cd05403">
    <property type="entry name" value="NT_KNTase_like"/>
    <property type="match status" value="1"/>
</dbReference>
<dbReference type="EMBL" id="VOXD01000010">
    <property type="protein sequence ID" value="TXF90021.1"/>
    <property type="molecule type" value="Genomic_DNA"/>
</dbReference>
<comment type="caution">
    <text evidence="2">The sequence shown here is derived from an EMBL/GenBank/DDBJ whole genome shotgun (WGS) entry which is preliminary data.</text>
</comment>
<accession>A0A5C7FWL4</accession>
<dbReference type="Gene3D" id="3.30.460.10">
    <property type="entry name" value="Beta Polymerase, domain 2"/>
    <property type="match status" value="1"/>
</dbReference>
<sequence>MLPRVKNAILNIVPYAEIILFGSRARGNYRPDYDWDFLVVMDEARNSRLKIYQ</sequence>
<keyword evidence="2" id="KW-0808">Transferase</keyword>
<dbReference type="InterPro" id="IPR043519">
    <property type="entry name" value="NT_sf"/>
</dbReference>
<evidence type="ECO:0000313" key="2">
    <source>
        <dbReference type="EMBL" id="TXF90021.1"/>
    </source>
</evidence>
<gene>
    <name evidence="2" type="ORF">FUA23_08500</name>
</gene>
<evidence type="ECO:0000313" key="3">
    <source>
        <dbReference type="Proteomes" id="UP000321907"/>
    </source>
</evidence>
<protein>
    <submittedName>
        <fullName evidence="2">Nucleotidyltransferase domain-containing protein</fullName>
    </submittedName>
</protein>
<dbReference type="OrthoDB" id="9803106at2"/>
<dbReference type="Pfam" id="PF01909">
    <property type="entry name" value="NTP_transf_2"/>
    <property type="match status" value="1"/>
</dbReference>
<dbReference type="InterPro" id="IPR002934">
    <property type="entry name" value="Polymerase_NTP_transf_dom"/>
</dbReference>
<name>A0A5C7FWL4_9BACT</name>
<evidence type="ECO:0000259" key="1">
    <source>
        <dbReference type="Pfam" id="PF01909"/>
    </source>
</evidence>
<feature type="domain" description="Polymerase nucleotidyl transferase" evidence="1">
    <location>
        <begin position="4"/>
        <end position="46"/>
    </location>
</feature>
<dbReference type="GO" id="GO:0016779">
    <property type="term" value="F:nucleotidyltransferase activity"/>
    <property type="evidence" value="ECO:0007669"/>
    <property type="project" value="InterPro"/>
</dbReference>